<sequence length="266" mass="29612">MFKVGAYLICIFIIETSIISSLRSVLPPLLSPVRHAQGIHNVDGDKNYKAYMSPEYFDAQLTPLGWQQVDNLRKHVQSCGLFKSIELVITSPLLRTMQTAVGVFGGEGYTDKIDALPLMVANAGNSDRPAISSLNSPPIIAVELCREHLIESDDDLLWKANIRETKEELAARGMEFMNWLWTRKEKEIAIITHSGFLFHTLNAFGNDCHPLVKKEICKHFANCELRSMIIVDKSMSGSDPSTTNYPGKIPPGPDLPSDGVDEKNLK</sequence>
<reference evidence="3 4" key="1">
    <citation type="journal article" date="2018" name="Proc. Natl. Acad. Sci. U.S.A.">
        <title>Draft genome sequence of Camellia sinensis var. sinensis provides insights into the evolution of the tea genome and tea quality.</title>
        <authorList>
            <person name="Wei C."/>
            <person name="Yang H."/>
            <person name="Wang S."/>
            <person name="Zhao J."/>
            <person name="Liu C."/>
            <person name="Gao L."/>
            <person name="Xia E."/>
            <person name="Lu Y."/>
            <person name="Tai Y."/>
            <person name="She G."/>
            <person name="Sun J."/>
            <person name="Cao H."/>
            <person name="Tong W."/>
            <person name="Gao Q."/>
            <person name="Li Y."/>
            <person name="Deng W."/>
            <person name="Jiang X."/>
            <person name="Wang W."/>
            <person name="Chen Q."/>
            <person name="Zhang S."/>
            <person name="Li H."/>
            <person name="Wu J."/>
            <person name="Wang P."/>
            <person name="Li P."/>
            <person name="Shi C."/>
            <person name="Zheng F."/>
            <person name="Jian J."/>
            <person name="Huang B."/>
            <person name="Shan D."/>
            <person name="Shi M."/>
            <person name="Fang C."/>
            <person name="Yue Y."/>
            <person name="Li F."/>
            <person name="Li D."/>
            <person name="Wei S."/>
            <person name="Han B."/>
            <person name="Jiang C."/>
            <person name="Yin Y."/>
            <person name="Xia T."/>
            <person name="Zhang Z."/>
            <person name="Bennetzen J.L."/>
            <person name="Zhao S."/>
            <person name="Wan X."/>
        </authorList>
    </citation>
    <scope>NUCLEOTIDE SEQUENCE [LARGE SCALE GENOMIC DNA]</scope>
    <source>
        <strain evidence="4">cv. Shuchazao</strain>
        <tissue evidence="3">Leaf</tissue>
    </source>
</reference>
<comment type="caution">
    <text evidence="3">The sequence shown here is derived from an EMBL/GenBank/DDBJ whole genome shotgun (WGS) entry which is preliminary data.</text>
</comment>
<dbReference type="SUPFAM" id="SSF53254">
    <property type="entry name" value="Phosphoglycerate mutase-like"/>
    <property type="match status" value="1"/>
</dbReference>
<name>A0A4S4D0A9_CAMSN</name>
<dbReference type="InterPro" id="IPR029033">
    <property type="entry name" value="His_PPase_superfam"/>
</dbReference>
<organism evidence="3 4">
    <name type="scientific">Camellia sinensis var. sinensis</name>
    <name type="common">China tea</name>
    <dbReference type="NCBI Taxonomy" id="542762"/>
    <lineage>
        <taxon>Eukaryota</taxon>
        <taxon>Viridiplantae</taxon>
        <taxon>Streptophyta</taxon>
        <taxon>Embryophyta</taxon>
        <taxon>Tracheophyta</taxon>
        <taxon>Spermatophyta</taxon>
        <taxon>Magnoliopsida</taxon>
        <taxon>eudicotyledons</taxon>
        <taxon>Gunneridae</taxon>
        <taxon>Pentapetalae</taxon>
        <taxon>asterids</taxon>
        <taxon>Ericales</taxon>
        <taxon>Theaceae</taxon>
        <taxon>Camellia</taxon>
    </lineage>
</organism>
<feature type="compositionally biased region" description="Polar residues" evidence="2">
    <location>
        <begin position="235"/>
        <end position="245"/>
    </location>
</feature>
<keyword evidence="4" id="KW-1185">Reference proteome</keyword>
<dbReference type="CDD" id="cd07067">
    <property type="entry name" value="HP_PGM_like"/>
    <property type="match status" value="1"/>
</dbReference>
<evidence type="ECO:0000256" key="1">
    <source>
        <dbReference type="ARBA" id="ARBA00038362"/>
    </source>
</evidence>
<dbReference type="Gene3D" id="3.40.50.1240">
    <property type="entry name" value="Phosphoglycerate mutase-like"/>
    <property type="match status" value="1"/>
</dbReference>
<dbReference type="InterPro" id="IPR013078">
    <property type="entry name" value="His_Pase_superF_clade-1"/>
</dbReference>
<proteinExistence type="inferred from homology"/>
<dbReference type="PANTHER" id="PTHR48100">
    <property type="entry name" value="BROAD-SPECIFICITY PHOSPHATASE YOR283W-RELATED"/>
    <property type="match status" value="1"/>
</dbReference>
<gene>
    <name evidence="3" type="ORF">TEA_015234</name>
</gene>
<evidence type="ECO:0000313" key="4">
    <source>
        <dbReference type="Proteomes" id="UP000306102"/>
    </source>
</evidence>
<evidence type="ECO:0008006" key="5">
    <source>
        <dbReference type="Google" id="ProtNLM"/>
    </source>
</evidence>
<feature type="region of interest" description="Disordered" evidence="2">
    <location>
        <begin position="234"/>
        <end position="266"/>
    </location>
</feature>
<protein>
    <recommendedName>
        <fullName evidence="5">Phosphoglycerate mutase-like protein 1</fullName>
    </recommendedName>
</protein>
<dbReference type="InterPro" id="IPR050275">
    <property type="entry name" value="PGM_Phosphatase"/>
</dbReference>
<dbReference type="EMBL" id="SDRB02013208">
    <property type="protein sequence ID" value="THF95624.1"/>
    <property type="molecule type" value="Genomic_DNA"/>
</dbReference>
<dbReference type="GO" id="GO:0005737">
    <property type="term" value="C:cytoplasm"/>
    <property type="evidence" value="ECO:0007669"/>
    <property type="project" value="TreeGrafter"/>
</dbReference>
<dbReference type="PANTHER" id="PTHR48100:SF1">
    <property type="entry name" value="HISTIDINE PHOSPHATASE FAMILY PROTEIN-RELATED"/>
    <property type="match status" value="1"/>
</dbReference>
<dbReference type="Proteomes" id="UP000306102">
    <property type="component" value="Unassembled WGS sequence"/>
</dbReference>
<accession>A0A4S4D0A9</accession>
<evidence type="ECO:0000313" key="3">
    <source>
        <dbReference type="EMBL" id="THF95624.1"/>
    </source>
</evidence>
<evidence type="ECO:0000256" key="2">
    <source>
        <dbReference type="SAM" id="MobiDB-lite"/>
    </source>
</evidence>
<comment type="similarity">
    <text evidence="1">Belongs to the phosphoglycerate mutase family.</text>
</comment>
<dbReference type="GO" id="GO:0016791">
    <property type="term" value="F:phosphatase activity"/>
    <property type="evidence" value="ECO:0007669"/>
    <property type="project" value="TreeGrafter"/>
</dbReference>
<dbReference type="AlphaFoldDB" id="A0A4S4D0A9"/>